<dbReference type="WormBase" id="CBG17573">
    <property type="protein sequence ID" value="CBP44903"/>
    <property type="gene ID" value="WBGene00037164"/>
</dbReference>
<dbReference type="Proteomes" id="UP000008549">
    <property type="component" value="Unassembled WGS sequence"/>
</dbReference>
<dbReference type="RefSeq" id="XP_002644097.1">
    <property type="nucleotide sequence ID" value="XM_002644051.1"/>
</dbReference>
<reference evidence="1 2" key="2">
    <citation type="journal article" date="2011" name="PLoS Genet.">
        <title>Caenorhabditis briggsae recombinant inbred line genotypes reveal inter-strain incompatibility and the evolution of recombination.</title>
        <authorList>
            <person name="Ross J.A."/>
            <person name="Koboldt D.C."/>
            <person name="Staisch J.E."/>
            <person name="Chamberlin H.M."/>
            <person name="Gupta B.P."/>
            <person name="Miller R.D."/>
            <person name="Baird S.E."/>
            <person name="Haag E.S."/>
        </authorList>
    </citation>
    <scope>NUCLEOTIDE SEQUENCE [LARGE SCALE GENOMIC DNA]</scope>
    <source>
        <strain evidence="1 2">AF16</strain>
    </source>
</reference>
<dbReference type="InterPro" id="IPR008588">
    <property type="entry name" value="DUF870_CAE_spp"/>
</dbReference>
<sequence length="105" mass="12322">MDKHFSSFPTYDLLKKESFCTTDPFKEFHYPPMILNGDLSPSYEFNVLFHHNCTQGGLRRWACYYSPEPLVFCPVDGEQTVAMDVWIGNKWNSKECWPLFADPIF</sequence>
<dbReference type="KEGG" id="cbr:CBG_17573"/>
<dbReference type="HOGENOM" id="CLU_2239011_0_0_1"/>
<keyword evidence="2" id="KW-1185">Reference proteome</keyword>
<dbReference type="CTD" id="8586090"/>
<proteinExistence type="predicted"/>
<evidence type="ECO:0000313" key="2">
    <source>
        <dbReference type="Proteomes" id="UP000008549"/>
    </source>
</evidence>
<protein>
    <submittedName>
        <fullName evidence="1">Protein CBG17573</fullName>
    </submittedName>
</protein>
<dbReference type="Pfam" id="PF05912">
    <property type="entry name" value="DUF870"/>
    <property type="match status" value="1"/>
</dbReference>
<accession>A8XR98</accession>
<dbReference type="InParanoid" id="A8XR98"/>
<name>A8XR98_CAEBR</name>
<reference evidence="1 2" key="1">
    <citation type="journal article" date="2003" name="PLoS Biol.">
        <title>The genome sequence of Caenorhabditis briggsae: a platform for comparative genomics.</title>
        <authorList>
            <person name="Stein L.D."/>
            <person name="Bao Z."/>
            <person name="Blasiar D."/>
            <person name="Blumenthal T."/>
            <person name="Brent M.R."/>
            <person name="Chen N."/>
            <person name="Chinwalla A."/>
            <person name="Clarke L."/>
            <person name="Clee C."/>
            <person name="Coghlan A."/>
            <person name="Coulson A."/>
            <person name="D'Eustachio P."/>
            <person name="Fitch D.H."/>
            <person name="Fulton L.A."/>
            <person name="Fulton R.E."/>
            <person name="Griffiths-Jones S."/>
            <person name="Harris T.W."/>
            <person name="Hillier L.W."/>
            <person name="Kamath R."/>
            <person name="Kuwabara P.E."/>
            <person name="Mardis E.R."/>
            <person name="Marra M.A."/>
            <person name="Miner T.L."/>
            <person name="Minx P."/>
            <person name="Mullikin J.C."/>
            <person name="Plumb R.W."/>
            <person name="Rogers J."/>
            <person name="Schein J.E."/>
            <person name="Sohrmann M."/>
            <person name="Spieth J."/>
            <person name="Stajich J.E."/>
            <person name="Wei C."/>
            <person name="Willey D."/>
            <person name="Wilson R.K."/>
            <person name="Durbin R."/>
            <person name="Waterston R.H."/>
        </authorList>
    </citation>
    <scope>NUCLEOTIDE SEQUENCE [LARGE SCALE GENOMIC DNA]</scope>
    <source>
        <strain evidence="1 2">AF16</strain>
    </source>
</reference>
<dbReference type="EMBL" id="HE600959">
    <property type="protein sequence ID" value="CAP35195.1"/>
    <property type="molecule type" value="Genomic_DNA"/>
</dbReference>
<evidence type="ECO:0000313" key="3">
    <source>
        <dbReference type="WormBase" id="CBG17573"/>
    </source>
</evidence>
<dbReference type="AlphaFoldDB" id="A8XR98"/>
<dbReference type="GeneID" id="8586090"/>
<gene>
    <name evidence="1 3" type="ORF">CBG17573</name>
    <name evidence="1" type="ORF">CBG_17573</name>
</gene>
<organism evidence="1 2">
    <name type="scientific">Caenorhabditis briggsae</name>
    <dbReference type="NCBI Taxonomy" id="6238"/>
    <lineage>
        <taxon>Eukaryota</taxon>
        <taxon>Metazoa</taxon>
        <taxon>Ecdysozoa</taxon>
        <taxon>Nematoda</taxon>
        <taxon>Chromadorea</taxon>
        <taxon>Rhabditida</taxon>
        <taxon>Rhabditina</taxon>
        <taxon>Rhabditomorpha</taxon>
        <taxon>Rhabditoidea</taxon>
        <taxon>Rhabditidae</taxon>
        <taxon>Peloderinae</taxon>
        <taxon>Caenorhabditis</taxon>
    </lineage>
</organism>
<evidence type="ECO:0000313" key="1">
    <source>
        <dbReference type="EMBL" id="CAP35195.1"/>
    </source>
</evidence>